<dbReference type="AlphaFoldDB" id="A0A1I6DAG0"/>
<protein>
    <submittedName>
        <fullName evidence="3">Nucleotide-binding universal stress protein, UspA family</fullName>
    </submittedName>
</protein>
<dbReference type="InterPro" id="IPR006015">
    <property type="entry name" value="Universal_stress_UspA"/>
</dbReference>
<dbReference type="STRING" id="84724.SAMN04488564_102110"/>
<dbReference type="Gene3D" id="3.40.50.620">
    <property type="entry name" value="HUPs"/>
    <property type="match status" value="1"/>
</dbReference>
<dbReference type="RefSeq" id="WP_093588706.1">
    <property type="nucleotide sequence ID" value="NZ_FOYL01000002.1"/>
</dbReference>
<accession>A0A1I6DAG0</accession>
<keyword evidence="4" id="KW-1185">Reference proteome</keyword>
<dbReference type="PRINTS" id="PR01438">
    <property type="entry name" value="UNVRSLSTRESS"/>
</dbReference>
<dbReference type="EMBL" id="FOYL01000002">
    <property type="protein sequence ID" value="SFR02424.1"/>
    <property type="molecule type" value="Genomic_DNA"/>
</dbReference>
<dbReference type="SUPFAM" id="SSF52402">
    <property type="entry name" value="Adenine nucleotide alpha hydrolases-like"/>
    <property type="match status" value="1"/>
</dbReference>
<comment type="similarity">
    <text evidence="1">Belongs to the universal stress protein A family.</text>
</comment>
<gene>
    <name evidence="3" type="ORF">SAMN04488564_102110</name>
</gene>
<dbReference type="OrthoDB" id="6174426at2"/>
<name>A0A1I6DAG0_9PSEU</name>
<evidence type="ECO:0000259" key="2">
    <source>
        <dbReference type="Pfam" id="PF00582"/>
    </source>
</evidence>
<evidence type="ECO:0000313" key="3">
    <source>
        <dbReference type="EMBL" id="SFR02424.1"/>
    </source>
</evidence>
<dbReference type="CDD" id="cd00293">
    <property type="entry name" value="USP-like"/>
    <property type="match status" value="1"/>
</dbReference>
<evidence type="ECO:0000256" key="1">
    <source>
        <dbReference type="ARBA" id="ARBA00008791"/>
    </source>
</evidence>
<organism evidence="3 4">
    <name type="scientific">Lentzea waywayandensis</name>
    <dbReference type="NCBI Taxonomy" id="84724"/>
    <lineage>
        <taxon>Bacteria</taxon>
        <taxon>Bacillati</taxon>
        <taxon>Actinomycetota</taxon>
        <taxon>Actinomycetes</taxon>
        <taxon>Pseudonocardiales</taxon>
        <taxon>Pseudonocardiaceae</taxon>
        <taxon>Lentzea</taxon>
    </lineage>
</organism>
<dbReference type="Proteomes" id="UP000198583">
    <property type="component" value="Unassembled WGS sequence"/>
</dbReference>
<dbReference type="Pfam" id="PF00582">
    <property type="entry name" value="Usp"/>
    <property type="match status" value="1"/>
</dbReference>
<proteinExistence type="inferred from homology"/>
<dbReference type="PANTHER" id="PTHR46268">
    <property type="entry name" value="STRESS RESPONSE PROTEIN NHAX"/>
    <property type="match status" value="1"/>
</dbReference>
<dbReference type="InterPro" id="IPR006016">
    <property type="entry name" value="UspA"/>
</dbReference>
<dbReference type="InterPro" id="IPR014729">
    <property type="entry name" value="Rossmann-like_a/b/a_fold"/>
</dbReference>
<feature type="domain" description="UspA" evidence="2">
    <location>
        <begin position="6"/>
        <end position="135"/>
    </location>
</feature>
<dbReference type="PANTHER" id="PTHR46268:SF6">
    <property type="entry name" value="UNIVERSAL STRESS PROTEIN UP12"/>
    <property type="match status" value="1"/>
</dbReference>
<evidence type="ECO:0000313" key="4">
    <source>
        <dbReference type="Proteomes" id="UP000198583"/>
    </source>
</evidence>
<sequence>MNSESHIVVGVDGSPAAKAALAWAVAEAKRTNASVLALSVCHLAPSADGGTDPFAEMHRRDLIAAVDALGTAADGVRIDQETPQGKAGPVLVERSADAAFLVVGGHGDHRSGVLVMSSVTTYCLRHARCSVVVIPAEGARHDGPLMLRPETPVR</sequence>
<reference evidence="4" key="1">
    <citation type="submission" date="2016-10" db="EMBL/GenBank/DDBJ databases">
        <authorList>
            <person name="Varghese N."/>
            <person name="Submissions S."/>
        </authorList>
    </citation>
    <scope>NUCLEOTIDE SEQUENCE [LARGE SCALE GENOMIC DNA]</scope>
    <source>
        <strain evidence="4">DSM 44232</strain>
    </source>
</reference>